<keyword evidence="1" id="KW-1185">Reference proteome</keyword>
<name>A0A914Y9G7_9BILA</name>
<dbReference type="WBParaSite" id="PSU_v2.g15409.t1">
    <property type="protein sequence ID" value="PSU_v2.g15409.t1"/>
    <property type="gene ID" value="PSU_v2.g15409"/>
</dbReference>
<dbReference type="AlphaFoldDB" id="A0A914Y9G7"/>
<evidence type="ECO:0000313" key="1">
    <source>
        <dbReference type="Proteomes" id="UP000887577"/>
    </source>
</evidence>
<proteinExistence type="predicted"/>
<sequence length="92" mass="11153">MAKTFTFSDGTKATICKMEFFMEESDKRYQFDEDALKLYQKFKSIDDHQICTACPKRYEVKECNIWQMNSNGYYLCRFDFFYFYGLLYQNIG</sequence>
<dbReference type="Proteomes" id="UP000887577">
    <property type="component" value="Unplaced"/>
</dbReference>
<protein>
    <submittedName>
        <fullName evidence="2">Uncharacterized protein</fullName>
    </submittedName>
</protein>
<accession>A0A914Y9G7</accession>
<reference evidence="2" key="1">
    <citation type="submission" date="2022-11" db="UniProtKB">
        <authorList>
            <consortium name="WormBaseParasite"/>
        </authorList>
    </citation>
    <scope>IDENTIFICATION</scope>
</reference>
<organism evidence="1 2">
    <name type="scientific">Panagrolaimus superbus</name>
    <dbReference type="NCBI Taxonomy" id="310955"/>
    <lineage>
        <taxon>Eukaryota</taxon>
        <taxon>Metazoa</taxon>
        <taxon>Ecdysozoa</taxon>
        <taxon>Nematoda</taxon>
        <taxon>Chromadorea</taxon>
        <taxon>Rhabditida</taxon>
        <taxon>Tylenchina</taxon>
        <taxon>Panagrolaimomorpha</taxon>
        <taxon>Panagrolaimoidea</taxon>
        <taxon>Panagrolaimidae</taxon>
        <taxon>Panagrolaimus</taxon>
    </lineage>
</organism>
<evidence type="ECO:0000313" key="2">
    <source>
        <dbReference type="WBParaSite" id="PSU_v2.g15409.t1"/>
    </source>
</evidence>